<dbReference type="EMBL" id="CP036291">
    <property type="protein sequence ID" value="QDU87165.1"/>
    <property type="molecule type" value="Genomic_DNA"/>
</dbReference>
<gene>
    <name evidence="1" type="ORF">Pla175_05210</name>
</gene>
<accession>A0A518D6T1</accession>
<sequence length="70" mass="8291">MTKIEELEARILRLEEAVGVFKKSDKSDWLEKTAGIFADDPAFEEIARLGREYRKNYDEQPERDDKSERQ</sequence>
<name>A0A518D6T1_9BACT</name>
<evidence type="ECO:0000313" key="1">
    <source>
        <dbReference type="EMBL" id="QDU87165.1"/>
    </source>
</evidence>
<reference evidence="1 2" key="1">
    <citation type="submission" date="2019-02" db="EMBL/GenBank/DDBJ databases">
        <title>Deep-cultivation of Planctomycetes and their phenomic and genomic characterization uncovers novel biology.</title>
        <authorList>
            <person name="Wiegand S."/>
            <person name="Jogler M."/>
            <person name="Boedeker C."/>
            <person name="Pinto D."/>
            <person name="Vollmers J."/>
            <person name="Rivas-Marin E."/>
            <person name="Kohn T."/>
            <person name="Peeters S.H."/>
            <person name="Heuer A."/>
            <person name="Rast P."/>
            <person name="Oberbeckmann S."/>
            <person name="Bunk B."/>
            <person name="Jeske O."/>
            <person name="Meyerdierks A."/>
            <person name="Storesund J.E."/>
            <person name="Kallscheuer N."/>
            <person name="Luecker S."/>
            <person name="Lage O.M."/>
            <person name="Pohl T."/>
            <person name="Merkel B.J."/>
            <person name="Hornburger P."/>
            <person name="Mueller R.-W."/>
            <person name="Bruemmer F."/>
            <person name="Labrenz M."/>
            <person name="Spormann A.M."/>
            <person name="Op den Camp H."/>
            <person name="Overmann J."/>
            <person name="Amann R."/>
            <person name="Jetten M.S.M."/>
            <person name="Mascher T."/>
            <person name="Medema M.H."/>
            <person name="Devos D.P."/>
            <person name="Kaster A.-K."/>
            <person name="Ovreas L."/>
            <person name="Rohde M."/>
            <person name="Galperin M.Y."/>
            <person name="Jogler C."/>
        </authorList>
    </citation>
    <scope>NUCLEOTIDE SEQUENCE [LARGE SCALE GENOMIC DNA]</scope>
    <source>
        <strain evidence="1 2">Pla175</strain>
    </source>
</reference>
<evidence type="ECO:0000313" key="2">
    <source>
        <dbReference type="Proteomes" id="UP000317429"/>
    </source>
</evidence>
<organism evidence="1 2">
    <name type="scientific">Pirellulimonas nuda</name>
    <dbReference type="NCBI Taxonomy" id="2528009"/>
    <lineage>
        <taxon>Bacteria</taxon>
        <taxon>Pseudomonadati</taxon>
        <taxon>Planctomycetota</taxon>
        <taxon>Planctomycetia</taxon>
        <taxon>Pirellulales</taxon>
        <taxon>Lacipirellulaceae</taxon>
        <taxon>Pirellulimonas</taxon>
    </lineage>
</organism>
<proteinExistence type="predicted"/>
<dbReference type="Proteomes" id="UP000317429">
    <property type="component" value="Chromosome"/>
</dbReference>
<dbReference type="RefSeq" id="WP_145281062.1">
    <property type="nucleotide sequence ID" value="NZ_CP036291.1"/>
</dbReference>
<dbReference type="KEGG" id="pnd:Pla175_05210"/>
<dbReference type="OrthoDB" id="574630at2"/>
<dbReference type="AlphaFoldDB" id="A0A518D6T1"/>
<protein>
    <submittedName>
        <fullName evidence="1">Uncharacterized protein</fullName>
    </submittedName>
</protein>
<keyword evidence="2" id="KW-1185">Reference proteome</keyword>